<dbReference type="EMBL" id="HE575323">
    <property type="protein sequence ID" value="CCC94507.1"/>
    <property type="molecule type" value="Genomic_DNA"/>
</dbReference>
<feature type="region of interest" description="Disordered" evidence="4">
    <location>
        <begin position="302"/>
        <end position="342"/>
    </location>
</feature>
<reference evidence="5" key="1">
    <citation type="journal article" date="2012" name="Proc. Natl. Acad. Sci. U.S.A.">
        <title>Antigenic diversity is generated by distinct evolutionary mechanisms in African trypanosome species.</title>
        <authorList>
            <person name="Jackson A.P."/>
            <person name="Berry A."/>
            <person name="Aslett M."/>
            <person name="Allison H.C."/>
            <person name="Burton P."/>
            <person name="Vavrova-Anderson J."/>
            <person name="Brown R."/>
            <person name="Browne H."/>
            <person name="Corton N."/>
            <person name="Hauser H."/>
            <person name="Gamble J."/>
            <person name="Gilderthorp R."/>
            <person name="Marcello L."/>
            <person name="McQuillan J."/>
            <person name="Otto T.D."/>
            <person name="Quail M.A."/>
            <person name="Sanders M.J."/>
            <person name="van Tonder A."/>
            <person name="Ginger M.L."/>
            <person name="Field M.C."/>
            <person name="Barry J.D."/>
            <person name="Hertz-Fowler C."/>
            <person name="Berriman M."/>
        </authorList>
    </citation>
    <scope>NUCLEOTIDE SEQUENCE</scope>
    <source>
        <strain evidence="5">IL3000</strain>
    </source>
</reference>
<evidence type="ECO:0000256" key="4">
    <source>
        <dbReference type="SAM" id="MobiDB-lite"/>
    </source>
</evidence>
<keyword evidence="2" id="KW-0677">Repeat</keyword>
<evidence type="ECO:0000256" key="1">
    <source>
        <dbReference type="ARBA" id="ARBA00022574"/>
    </source>
</evidence>
<dbReference type="SUPFAM" id="SSF50978">
    <property type="entry name" value="WD40 repeat-like"/>
    <property type="match status" value="1"/>
</dbReference>
<dbReference type="InterPro" id="IPR015943">
    <property type="entry name" value="WD40/YVTN_repeat-like_dom_sf"/>
</dbReference>
<dbReference type="InterPro" id="IPR001680">
    <property type="entry name" value="WD40_rpt"/>
</dbReference>
<dbReference type="InterPro" id="IPR036322">
    <property type="entry name" value="WD40_repeat_dom_sf"/>
</dbReference>
<evidence type="ECO:0000256" key="2">
    <source>
        <dbReference type="ARBA" id="ARBA00022737"/>
    </source>
</evidence>
<dbReference type="Gene3D" id="2.130.10.10">
    <property type="entry name" value="YVTN repeat-like/Quinoprotein amine dehydrogenase"/>
    <property type="match status" value="2"/>
</dbReference>
<dbReference type="AlphaFoldDB" id="G0UYP0"/>
<proteinExistence type="predicted"/>
<dbReference type="Pfam" id="PF00400">
    <property type="entry name" value="WD40"/>
    <property type="match status" value="1"/>
</dbReference>
<feature type="repeat" description="WD" evidence="3">
    <location>
        <begin position="219"/>
        <end position="252"/>
    </location>
</feature>
<feature type="non-terminal residue" evidence="5">
    <location>
        <position position="635"/>
    </location>
</feature>
<sequence>MSYKGVALSSHVSGSFVCATTVTVRTAVETSNRPLHACGERRRSQEGSVRWDELSRSERRSRSPSIAVFCTTDAIETSSSRVQQLTANPLDGIRTSLWMANSRGDIEIRSTERPEYALRSIPSKPRTLVTSLLQIGCNRVAAGLSDGFIRVFDGVTADEYVQIRAHTAGVRCLASLVTPVERCPRQDGELTCNPLFLSASSDRTIAKWDAVTLECLCRLKGHLCSVSSLVSTRSGVFVFSGSDDGSLHMWSMLDNTQVVGQPVTNQKTSKKRRNGKGSVARARDEHRFNGMKSTLEKTQEIKAPKHDVSHLSLESAVVGSREKRSPLRGSKSRRTGRSFSAKCRQKALGGGGESCRSRSLATARKHGLLPKIYWNKDSQSLNGSAQVLCTDVGGVESEGRGGDSLFLDDNLEDSAAHNDSNNLAVFCRSDENIVCDVNTPLETKRGRSKLKKKSAPQAQVFTYADIVHHFRGHCLTSALDRHLAGAHLEPNGAGTEVNALLWPLKGEHGKRVTHLVVVHDRLLLSASSDGEVRMLSLPSGRLLRTVHRSHTPVTGMTFDDANFLLWVATADSCYYVYNILTPDVKQVHGWRDISTPRPLLVPVTDNYALSQLYLLAAPAGQRKLQDALRGVAGQK</sequence>
<feature type="region of interest" description="Disordered" evidence="4">
    <location>
        <begin position="262"/>
        <end position="281"/>
    </location>
</feature>
<dbReference type="PANTHER" id="PTHR44019">
    <property type="entry name" value="WD REPEAT-CONTAINING PROTEIN 55"/>
    <property type="match status" value="1"/>
</dbReference>
<evidence type="ECO:0000256" key="3">
    <source>
        <dbReference type="PROSITE-ProRule" id="PRU00221"/>
    </source>
</evidence>
<dbReference type="SMART" id="SM00320">
    <property type="entry name" value="WD40"/>
    <property type="match status" value="5"/>
</dbReference>
<dbReference type="PROSITE" id="PS50082">
    <property type="entry name" value="WD_REPEATS_2"/>
    <property type="match status" value="1"/>
</dbReference>
<protein>
    <submittedName>
        <fullName evidence="5">Uncharacterized protein TCIL3000_10_12890</fullName>
    </submittedName>
</protein>
<gene>
    <name evidence="5" type="ORF">TCIL3000_10_12890</name>
</gene>
<organism evidence="5">
    <name type="scientific">Trypanosoma congolense (strain IL3000)</name>
    <dbReference type="NCBI Taxonomy" id="1068625"/>
    <lineage>
        <taxon>Eukaryota</taxon>
        <taxon>Discoba</taxon>
        <taxon>Euglenozoa</taxon>
        <taxon>Kinetoplastea</taxon>
        <taxon>Metakinetoplastina</taxon>
        <taxon>Trypanosomatida</taxon>
        <taxon>Trypanosomatidae</taxon>
        <taxon>Trypanosoma</taxon>
        <taxon>Nannomonas</taxon>
    </lineage>
</organism>
<evidence type="ECO:0000313" key="5">
    <source>
        <dbReference type="EMBL" id="CCC94507.1"/>
    </source>
</evidence>
<dbReference type="PANTHER" id="PTHR44019:SF8">
    <property type="entry name" value="POC1 CENTRIOLAR PROTEIN HOMOLOG"/>
    <property type="match status" value="1"/>
</dbReference>
<dbReference type="InterPro" id="IPR050505">
    <property type="entry name" value="WDR55/POC1"/>
</dbReference>
<keyword evidence="1 3" id="KW-0853">WD repeat</keyword>
<accession>G0UYP0</accession>
<name>G0UYP0_TRYCI</name>
<dbReference type="PROSITE" id="PS50294">
    <property type="entry name" value="WD_REPEATS_REGION"/>
    <property type="match status" value="1"/>
</dbReference>
<dbReference type="VEuPathDB" id="TriTrypDB:TcIL3000_10_12890"/>